<comment type="similarity">
    <text evidence="2">Belongs to the CsgC/AgfC family.</text>
</comment>
<evidence type="ECO:0000313" key="7">
    <source>
        <dbReference type="EMBL" id="TSH90481.1"/>
    </source>
</evidence>
<dbReference type="EMBL" id="VLTJ01000039">
    <property type="protein sequence ID" value="TSH90481.1"/>
    <property type="molecule type" value="Genomic_DNA"/>
</dbReference>
<comment type="caution">
    <text evidence="7">The sequence shown here is derived from an EMBL/GenBank/DDBJ whole genome shotgun (WGS) entry which is preliminary data.</text>
</comment>
<dbReference type="InterPro" id="IPR047726">
    <property type="entry name" value="CsgH_dom"/>
</dbReference>
<dbReference type="InterPro" id="IPR014491">
    <property type="entry name" value="Curli_production_prot_CsgC"/>
</dbReference>
<name>A0A556AC70_9BURK</name>
<evidence type="ECO:0000256" key="4">
    <source>
        <dbReference type="ARBA" id="ARBA00022729"/>
    </source>
</evidence>
<dbReference type="NCBIfam" id="NF041112">
    <property type="entry name" value="chap_CsgH_alph"/>
    <property type="match status" value="1"/>
</dbReference>
<keyword evidence="5" id="KW-0574">Periplasm</keyword>
<evidence type="ECO:0000256" key="2">
    <source>
        <dbReference type="ARBA" id="ARBA00006329"/>
    </source>
</evidence>
<dbReference type="OrthoDB" id="8967132at2"/>
<sequence>MTPDADLQAWLDVQAAERHVVAPYVRSALPVAVTYDLRVIRVGRGGRAEARQQGQVALRAEQATPLGTMSVSSAPGDACQVELVLAPQGEEPRRFSFDCPNGT</sequence>
<protein>
    <recommendedName>
        <fullName evidence="3">Curli assembly protein CsgC</fullName>
    </recommendedName>
</protein>
<dbReference type="Gene3D" id="2.60.40.2420">
    <property type="match status" value="1"/>
</dbReference>
<dbReference type="Proteomes" id="UP000318405">
    <property type="component" value="Unassembled WGS sequence"/>
</dbReference>
<evidence type="ECO:0000256" key="6">
    <source>
        <dbReference type="ARBA" id="ARBA00023186"/>
    </source>
</evidence>
<dbReference type="GO" id="GO:0042597">
    <property type="term" value="C:periplasmic space"/>
    <property type="evidence" value="ECO:0007669"/>
    <property type="project" value="UniProtKB-SubCell"/>
</dbReference>
<dbReference type="RefSeq" id="WP_143950398.1">
    <property type="nucleotide sequence ID" value="NZ_BAABMB010000003.1"/>
</dbReference>
<reference evidence="7 8" key="1">
    <citation type="submission" date="2019-07" db="EMBL/GenBank/DDBJ databases">
        <title>Qingshengfaniella alkalisoli gen. nov., sp. nov., isolated from saline soil.</title>
        <authorList>
            <person name="Xu L."/>
            <person name="Huang X.-X."/>
            <person name="Sun J.-Q."/>
        </authorList>
    </citation>
    <scope>NUCLEOTIDE SEQUENCE [LARGE SCALE GENOMIC DNA]</scope>
    <source>
        <strain evidence="7 8">DSM 27279</strain>
    </source>
</reference>
<dbReference type="Pfam" id="PF10610">
    <property type="entry name" value="Tafi-CsgC"/>
    <property type="match status" value="1"/>
</dbReference>
<organism evidence="7 8">
    <name type="scientific">Verticiella sediminum</name>
    <dbReference type="NCBI Taxonomy" id="1247510"/>
    <lineage>
        <taxon>Bacteria</taxon>
        <taxon>Pseudomonadati</taxon>
        <taxon>Pseudomonadota</taxon>
        <taxon>Betaproteobacteria</taxon>
        <taxon>Burkholderiales</taxon>
        <taxon>Alcaligenaceae</taxon>
        <taxon>Verticiella</taxon>
    </lineage>
</organism>
<evidence type="ECO:0000313" key="8">
    <source>
        <dbReference type="Proteomes" id="UP000318405"/>
    </source>
</evidence>
<accession>A0A556AC70</accession>
<keyword evidence="6" id="KW-0143">Chaperone</keyword>
<keyword evidence="8" id="KW-1185">Reference proteome</keyword>
<dbReference type="AlphaFoldDB" id="A0A556AC70"/>
<evidence type="ECO:0000256" key="3">
    <source>
        <dbReference type="ARBA" id="ARBA00017442"/>
    </source>
</evidence>
<comment type="subcellular location">
    <subcellularLocation>
        <location evidence="1">Periplasm</location>
    </subcellularLocation>
</comment>
<gene>
    <name evidence="7" type="ORF">FOZ76_21970</name>
</gene>
<keyword evidence="4" id="KW-0732">Signal</keyword>
<evidence type="ECO:0000256" key="1">
    <source>
        <dbReference type="ARBA" id="ARBA00004418"/>
    </source>
</evidence>
<dbReference type="InterPro" id="IPR053722">
    <property type="entry name" value="Curli_assembly_CsgC/AgfC"/>
</dbReference>
<proteinExistence type="inferred from homology"/>
<evidence type="ECO:0000256" key="5">
    <source>
        <dbReference type="ARBA" id="ARBA00022764"/>
    </source>
</evidence>